<gene>
    <name evidence="1" type="ORF">Glove_309g48</name>
</gene>
<evidence type="ECO:0000313" key="2">
    <source>
        <dbReference type="Proteomes" id="UP000266861"/>
    </source>
</evidence>
<name>A0A397HSA0_9GLOM</name>
<protein>
    <submittedName>
        <fullName evidence="1">Uncharacterized protein</fullName>
    </submittedName>
</protein>
<dbReference type="EMBL" id="PQFF01000283">
    <property type="protein sequence ID" value="RHZ66079.1"/>
    <property type="molecule type" value="Genomic_DNA"/>
</dbReference>
<dbReference type="Proteomes" id="UP000266861">
    <property type="component" value="Unassembled WGS sequence"/>
</dbReference>
<proteinExistence type="predicted"/>
<reference evidence="1 2" key="1">
    <citation type="submission" date="2018-08" db="EMBL/GenBank/DDBJ databases">
        <title>Genome and evolution of the arbuscular mycorrhizal fungus Diversispora epigaea (formerly Glomus versiforme) and its bacterial endosymbionts.</title>
        <authorList>
            <person name="Sun X."/>
            <person name="Fei Z."/>
            <person name="Harrison M."/>
        </authorList>
    </citation>
    <scope>NUCLEOTIDE SEQUENCE [LARGE SCALE GENOMIC DNA]</scope>
    <source>
        <strain evidence="1 2">IT104</strain>
    </source>
</reference>
<evidence type="ECO:0000313" key="1">
    <source>
        <dbReference type="EMBL" id="RHZ66079.1"/>
    </source>
</evidence>
<accession>A0A397HSA0</accession>
<keyword evidence="2" id="KW-1185">Reference proteome</keyword>
<sequence length="81" mass="9230">MKKQSIILIDSFSCVESDLSDEGSFFTSSSEKNESLRNRIALITDMYLRCLNTASIILSLFKLLASNRILAIVKKKTRKKR</sequence>
<organism evidence="1 2">
    <name type="scientific">Diversispora epigaea</name>
    <dbReference type="NCBI Taxonomy" id="1348612"/>
    <lineage>
        <taxon>Eukaryota</taxon>
        <taxon>Fungi</taxon>
        <taxon>Fungi incertae sedis</taxon>
        <taxon>Mucoromycota</taxon>
        <taxon>Glomeromycotina</taxon>
        <taxon>Glomeromycetes</taxon>
        <taxon>Diversisporales</taxon>
        <taxon>Diversisporaceae</taxon>
        <taxon>Diversispora</taxon>
    </lineage>
</organism>
<comment type="caution">
    <text evidence="1">The sequence shown here is derived from an EMBL/GenBank/DDBJ whole genome shotgun (WGS) entry which is preliminary data.</text>
</comment>
<dbReference type="AlphaFoldDB" id="A0A397HSA0"/>